<dbReference type="PANTHER" id="PTHR11352">
    <property type="entry name" value="PROLIFERATING CELL NUCLEAR ANTIGEN"/>
    <property type="match status" value="1"/>
</dbReference>
<dbReference type="Pfam" id="PF02747">
    <property type="entry name" value="PCNA_C"/>
    <property type="match status" value="1"/>
</dbReference>
<dbReference type="GO" id="GO:0006275">
    <property type="term" value="P:regulation of DNA replication"/>
    <property type="evidence" value="ECO:0007669"/>
    <property type="project" value="InterPro"/>
</dbReference>
<dbReference type="OrthoDB" id="2126230at2759"/>
<comment type="caution">
    <text evidence="3">The sequence shown here is derived from an EMBL/GenBank/DDBJ whole genome shotgun (WGS) entry which is preliminary data.</text>
</comment>
<keyword evidence="4" id="KW-1185">Reference proteome</keyword>
<dbReference type="GO" id="GO:0006272">
    <property type="term" value="P:leading strand elongation"/>
    <property type="evidence" value="ECO:0007669"/>
    <property type="project" value="TreeGrafter"/>
</dbReference>
<name>A0A507ERN2_9FUNG</name>
<sequence>MEVEANLHGGAKGPLVAILRALKDLNRSNTLSLRFSENFGLNSHFSCGPSGDAKAAFASFRLFAAPSDTQSTASSPKGPGIDGPVRREAAHYEAQLAKFHPFHLFTFIPPHSVQLSSLFVGLSCNPEVVNTNDDIDDGLVVTLSVHPKTMFHQMELVDELDRISLRSEKAEAGCELYFESLDLGRKVLYEMDFVPNKIDPIVHRLPTAPAGYAFVVQIEAKEYVRTIAALHDASDRVTIKGAKNSIMFESSGPNGTLQVGLSQKSNAPKRQIPRFKVLHYSSPGIEQTFNTRYLLAFAHAVHLGTTVVLSFPPNPSSPILATIAQSATGSRAASPHGSRPESPYGQPTSTVAPLRPAHSHLRISHPIELVSISPQEATGLGASPGEDVFKMATSFLGPNSKEVATEAALDARKTVGVLEYYLAPEMLQQ</sequence>
<reference evidence="3 4" key="1">
    <citation type="journal article" date="2019" name="Sci. Rep.">
        <title>Comparative genomics of chytrid fungi reveal insights into the obligate biotrophic and pathogenic lifestyle of Synchytrium endobioticum.</title>
        <authorList>
            <person name="van de Vossenberg B.T.L.H."/>
            <person name="Warris S."/>
            <person name="Nguyen H.D.T."/>
            <person name="van Gent-Pelzer M.P.E."/>
            <person name="Joly D.L."/>
            <person name="van de Geest H.C."/>
            <person name="Bonants P.J.M."/>
            <person name="Smith D.S."/>
            <person name="Levesque C.A."/>
            <person name="van der Lee T.A.J."/>
        </authorList>
    </citation>
    <scope>NUCLEOTIDE SEQUENCE [LARGE SCALE GENOMIC DNA]</scope>
    <source>
        <strain evidence="3 4">CBS 675.73</strain>
    </source>
</reference>
<dbReference type="Proteomes" id="UP000320333">
    <property type="component" value="Unassembled WGS sequence"/>
</dbReference>
<evidence type="ECO:0000313" key="4">
    <source>
        <dbReference type="Proteomes" id="UP000320333"/>
    </source>
</evidence>
<organism evidence="3 4">
    <name type="scientific">Chytriomyces confervae</name>
    <dbReference type="NCBI Taxonomy" id="246404"/>
    <lineage>
        <taxon>Eukaryota</taxon>
        <taxon>Fungi</taxon>
        <taxon>Fungi incertae sedis</taxon>
        <taxon>Chytridiomycota</taxon>
        <taxon>Chytridiomycota incertae sedis</taxon>
        <taxon>Chytridiomycetes</taxon>
        <taxon>Chytridiales</taxon>
        <taxon>Chytriomycetaceae</taxon>
        <taxon>Chytriomyces</taxon>
    </lineage>
</organism>
<evidence type="ECO:0000259" key="2">
    <source>
        <dbReference type="Pfam" id="PF02747"/>
    </source>
</evidence>
<dbReference type="STRING" id="246404.A0A507ERN2"/>
<dbReference type="Gene3D" id="3.70.10.10">
    <property type="match status" value="1"/>
</dbReference>
<dbReference type="InterPro" id="IPR000730">
    <property type="entry name" value="Pr_cel_nuc_antig"/>
</dbReference>
<gene>
    <name evidence="3" type="ORF">CcCBS67573_g07995</name>
</gene>
<dbReference type="AlphaFoldDB" id="A0A507ERN2"/>
<dbReference type="PANTHER" id="PTHR11352:SF0">
    <property type="entry name" value="PROLIFERATING CELL NUCLEAR ANTIGEN"/>
    <property type="match status" value="1"/>
</dbReference>
<dbReference type="GO" id="GO:0030337">
    <property type="term" value="F:DNA polymerase processivity factor activity"/>
    <property type="evidence" value="ECO:0007669"/>
    <property type="project" value="InterPro"/>
</dbReference>
<evidence type="ECO:0000256" key="1">
    <source>
        <dbReference type="SAM" id="MobiDB-lite"/>
    </source>
</evidence>
<dbReference type="InterPro" id="IPR022649">
    <property type="entry name" value="Pr_cel_nuc_antig_C"/>
</dbReference>
<accession>A0A507ERN2</accession>
<feature type="region of interest" description="Disordered" evidence="1">
    <location>
        <begin position="325"/>
        <end position="352"/>
    </location>
</feature>
<protein>
    <recommendedName>
        <fullName evidence="2">Proliferating cell nuclear antigen PCNA C-terminal domain-containing protein</fullName>
    </recommendedName>
</protein>
<proteinExistence type="predicted"/>
<feature type="domain" description="Proliferating cell nuclear antigen PCNA C-terminal" evidence="2">
    <location>
        <begin position="212"/>
        <end position="311"/>
    </location>
</feature>
<dbReference type="InterPro" id="IPR046938">
    <property type="entry name" value="DNA_clamp_sf"/>
</dbReference>
<dbReference type="SUPFAM" id="SSF55979">
    <property type="entry name" value="DNA clamp"/>
    <property type="match status" value="1"/>
</dbReference>
<dbReference type="EMBL" id="QEAP01000466">
    <property type="protein sequence ID" value="TPX65896.1"/>
    <property type="molecule type" value="Genomic_DNA"/>
</dbReference>
<evidence type="ECO:0000313" key="3">
    <source>
        <dbReference type="EMBL" id="TPX65896.1"/>
    </source>
</evidence>
<dbReference type="GO" id="GO:0003677">
    <property type="term" value="F:DNA binding"/>
    <property type="evidence" value="ECO:0007669"/>
    <property type="project" value="InterPro"/>
</dbReference>